<feature type="transmembrane region" description="Helical" evidence="8">
    <location>
        <begin position="119"/>
        <end position="152"/>
    </location>
</feature>
<dbReference type="STRING" id="1116472.MGMO_29c00130"/>
<feature type="transmembrane region" description="Helical" evidence="8">
    <location>
        <begin position="12"/>
        <end position="29"/>
    </location>
</feature>
<keyword evidence="5 8" id="KW-0812">Transmembrane</keyword>
<dbReference type="OrthoDB" id="9775035at2"/>
<evidence type="ECO:0000256" key="5">
    <source>
        <dbReference type="ARBA" id="ARBA00022692"/>
    </source>
</evidence>
<dbReference type="Proteomes" id="UP000017842">
    <property type="component" value="Unassembled WGS sequence"/>
</dbReference>
<evidence type="ECO:0000256" key="6">
    <source>
        <dbReference type="ARBA" id="ARBA00022989"/>
    </source>
</evidence>
<evidence type="ECO:0000313" key="11">
    <source>
        <dbReference type="Proteomes" id="UP000017842"/>
    </source>
</evidence>
<keyword evidence="4 10" id="KW-0808">Transferase</keyword>
<sequence>MFRFFSPGLRLVGLWVILVGVSLSIRPLFPIDETRYAAVAWEMWVRNDFLLPYLNGEAYSHKPPLLFWLIQLSWWLFGVNDWSLRLISPLFSLATLYLSQSVAKQLWPDRNQVAELTSVILLGFFFWMVFSSLIMFDIMLSFFALLGIYVLLTLARYGLSLKRWALLGLALGGGTLSKGPVIFLHVLPVALLVPWWLALQKRDFPWHHWYGGLFFATLMGGVIALCWAIPAGIKGGEVYRNAIFLRQTFGRLVDSFSHKQPFWWYLQWLPIILLPWVLMKPFWTGLARLDLQDFGVRVCLAWAVPVFVAFSLVSGKRIHYLLPLMPAIALLMAWAFDNMAEFNWQRAHVWVMSALGLLGLVLMLLPWLNGFCRWWEGLPSISPVWGIALCISAVSLSALPAQNKNESVALVCLGSIITALVLAGGFFQVNGKHYDTAPPAKKIAELMEEKRAIAFYGAKYYGQFHFTGRLTQAIDVISNANELKAFVNQQPDGYVLVEYGNATEFSESILSYHYPYKDQNIGFVSCRTLSNNPRLSSVLNFS</sequence>
<dbReference type="AlphaFoldDB" id="V5C444"/>
<dbReference type="GO" id="GO:0005886">
    <property type="term" value="C:plasma membrane"/>
    <property type="evidence" value="ECO:0007669"/>
    <property type="project" value="UniProtKB-SubCell"/>
</dbReference>
<organism evidence="10 11">
    <name type="scientific">Methyloglobulus morosus KoM1</name>
    <dbReference type="NCBI Taxonomy" id="1116472"/>
    <lineage>
        <taxon>Bacteria</taxon>
        <taxon>Pseudomonadati</taxon>
        <taxon>Pseudomonadota</taxon>
        <taxon>Gammaproteobacteria</taxon>
        <taxon>Methylococcales</taxon>
        <taxon>Methylococcaceae</taxon>
        <taxon>Methyloglobulus</taxon>
    </lineage>
</organism>
<keyword evidence="2" id="KW-1003">Cell membrane</keyword>
<evidence type="ECO:0000256" key="7">
    <source>
        <dbReference type="ARBA" id="ARBA00023136"/>
    </source>
</evidence>
<feature type="transmembrane region" description="Helical" evidence="8">
    <location>
        <begin position="408"/>
        <end position="427"/>
    </location>
</feature>
<evidence type="ECO:0000256" key="8">
    <source>
        <dbReference type="SAM" id="Phobius"/>
    </source>
</evidence>
<protein>
    <submittedName>
        <fullName evidence="10">Glycosyl transferase family 39</fullName>
    </submittedName>
</protein>
<evidence type="ECO:0000256" key="4">
    <source>
        <dbReference type="ARBA" id="ARBA00022679"/>
    </source>
</evidence>
<dbReference type="GO" id="GO:0006493">
    <property type="term" value="P:protein O-linked glycosylation"/>
    <property type="evidence" value="ECO:0007669"/>
    <property type="project" value="InterPro"/>
</dbReference>
<dbReference type="eggNOG" id="COG1807">
    <property type="taxonomic scope" value="Bacteria"/>
</dbReference>
<comment type="subcellular location">
    <subcellularLocation>
        <location evidence="1">Cell membrane</location>
        <topology evidence="1">Multi-pass membrane protein</topology>
    </subcellularLocation>
</comment>
<feature type="transmembrane region" description="Helical" evidence="8">
    <location>
        <begin position="262"/>
        <end position="282"/>
    </location>
</feature>
<keyword evidence="7 8" id="KW-0472">Membrane</keyword>
<keyword evidence="3" id="KW-0328">Glycosyltransferase</keyword>
<feature type="transmembrane region" description="Helical" evidence="8">
    <location>
        <begin position="209"/>
        <end position="230"/>
    </location>
</feature>
<name>V5C444_9GAMM</name>
<dbReference type="GO" id="GO:0016763">
    <property type="term" value="F:pentosyltransferase activity"/>
    <property type="evidence" value="ECO:0007669"/>
    <property type="project" value="TreeGrafter"/>
</dbReference>
<reference evidence="10 11" key="1">
    <citation type="journal article" date="2013" name="Genome Announc.">
        <title>Draft Genome Sequence of the Methanotrophic Gammaproteobacterium Methyloglobulus morosus DSM 22980 Strain KoM1.</title>
        <authorList>
            <person name="Poehlein A."/>
            <person name="Deutzmann J.S."/>
            <person name="Daniel R."/>
            <person name="Simeonova D.D."/>
        </authorList>
    </citation>
    <scope>NUCLEOTIDE SEQUENCE [LARGE SCALE GENOMIC DNA]</scope>
    <source>
        <strain evidence="10 11">KoM1</strain>
    </source>
</reference>
<dbReference type="EMBL" id="AYLO01000029">
    <property type="protein sequence ID" value="ESS73242.1"/>
    <property type="molecule type" value="Genomic_DNA"/>
</dbReference>
<evidence type="ECO:0000259" key="9">
    <source>
        <dbReference type="Pfam" id="PF02366"/>
    </source>
</evidence>
<dbReference type="Pfam" id="PF02366">
    <property type="entry name" value="PMT"/>
    <property type="match status" value="1"/>
</dbReference>
<feature type="transmembrane region" description="Helical" evidence="8">
    <location>
        <begin position="348"/>
        <end position="368"/>
    </location>
</feature>
<evidence type="ECO:0000256" key="1">
    <source>
        <dbReference type="ARBA" id="ARBA00004651"/>
    </source>
</evidence>
<gene>
    <name evidence="10" type="ORF">MGMO_29c00130</name>
</gene>
<keyword evidence="6 8" id="KW-1133">Transmembrane helix</keyword>
<dbReference type="PATRIC" id="fig|1116472.3.peg.903"/>
<evidence type="ECO:0000313" key="10">
    <source>
        <dbReference type="EMBL" id="ESS73242.1"/>
    </source>
</evidence>
<feature type="transmembrane region" description="Helical" evidence="8">
    <location>
        <begin position="380"/>
        <end position="401"/>
    </location>
</feature>
<accession>V5C444</accession>
<feature type="transmembrane region" description="Helical" evidence="8">
    <location>
        <begin position="294"/>
        <end position="312"/>
    </location>
</feature>
<dbReference type="PANTHER" id="PTHR33908:SF3">
    <property type="entry name" value="UNDECAPRENYL PHOSPHATE-ALPHA-4-AMINO-4-DEOXY-L-ARABINOSE ARABINOSYL TRANSFERASE"/>
    <property type="match status" value="1"/>
</dbReference>
<dbReference type="GO" id="GO:0000030">
    <property type="term" value="F:mannosyltransferase activity"/>
    <property type="evidence" value="ECO:0007669"/>
    <property type="project" value="InterPro"/>
</dbReference>
<dbReference type="PANTHER" id="PTHR33908">
    <property type="entry name" value="MANNOSYLTRANSFERASE YKCB-RELATED"/>
    <property type="match status" value="1"/>
</dbReference>
<dbReference type="GO" id="GO:0010041">
    <property type="term" value="P:response to iron(III) ion"/>
    <property type="evidence" value="ECO:0007669"/>
    <property type="project" value="TreeGrafter"/>
</dbReference>
<dbReference type="InterPro" id="IPR003342">
    <property type="entry name" value="ArnT-like_N"/>
</dbReference>
<evidence type="ECO:0000256" key="2">
    <source>
        <dbReference type="ARBA" id="ARBA00022475"/>
    </source>
</evidence>
<dbReference type="GO" id="GO:0009103">
    <property type="term" value="P:lipopolysaccharide biosynthetic process"/>
    <property type="evidence" value="ECO:0007669"/>
    <property type="project" value="UniProtKB-ARBA"/>
</dbReference>
<proteinExistence type="predicted"/>
<dbReference type="RefSeq" id="WP_023493776.1">
    <property type="nucleotide sequence ID" value="NZ_AYLO01000029.1"/>
</dbReference>
<comment type="caution">
    <text evidence="10">The sequence shown here is derived from an EMBL/GenBank/DDBJ whole genome shotgun (WGS) entry which is preliminary data.</text>
</comment>
<dbReference type="InterPro" id="IPR050297">
    <property type="entry name" value="LipidA_mod_glycosyltrf_83"/>
</dbReference>
<feature type="transmembrane region" description="Helical" evidence="8">
    <location>
        <begin position="164"/>
        <end position="197"/>
    </location>
</feature>
<feature type="transmembrane region" description="Helical" evidence="8">
    <location>
        <begin position="318"/>
        <end position="336"/>
    </location>
</feature>
<feature type="domain" description="ArnT-like N-terminal" evidence="9">
    <location>
        <begin position="34"/>
        <end position="227"/>
    </location>
</feature>
<keyword evidence="11" id="KW-1185">Reference proteome</keyword>
<evidence type="ECO:0000256" key="3">
    <source>
        <dbReference type="ARBA" id="ARBA00022676"/>
    </source>
</evidence>